<keyword evidence="3 5" id="KW-0808">Transferase</keyword>
<dbReference type="GO" id="GO:0004582">
    <property type="term" value="F:dolichyl-phosphate beta-D-mannosyltransferase activity"/>
    <property type="evidence" value="ECO:0007669"/>
    <property type="project" value="UniProtKB-EC"/>
</dbReference>
<dbReference type="FunFam" id="3.90.550.10:FF:000122">
    <property type="entry name" value="Dolichol-phosphate mannosyltransferase subunit 1"/>
    <property type="match status" value="1"/>
</dbReference>
<evidence type="ECO:0000313" key="6">
    <source>
        <dbReference type="Proteomes" id="UP000539111"/>
    </source>
</evidence>
<evidence type="ECO:0000256" key="2">
    <source>
        <dbReference type="ARBA" id="ARBA00022676"/>
    </source>
</evidence>
<dbReference type="SUPFAM" id="SSF53448">
    <property type="entry name" value="Nucleotide-diphospho-sugar transferases"/>
    <property type="match status" value="1"/>
</dbReference>
<dbReference type="CDD" id="cd06442">
    <property type="entry name" value="DPM1_like"/>
    <property type="match status" value="1"/>
</dbReference>
<evidence type="ECO:0000313" key="5">
    <source>
        <dbReference type="EMBL" id="NYI68399.1"/>
    </source>
</evidence>
<keyword evidence="2 5" id="KW-0328">Glycosyltransferase</keyword>
<dbReference type="RefSeq" id="WP_179428752.1">
    <property type="nucleotide sequence ID" value="NZ_JACBZP010000001.1"/>
</dbReference>
<evidence type="ECO:0000256" key="3">
    <source>
        <dbReference type="ARBA" id="ARBA00022679"/>
    </source>
</evidence>
<dbReference type="AlphaFoldDB" id="A0A7Z0D3W1"/>
<dbReference type="Gene3D" id="3.90.550.10">
    <property type="entry name" value="Spore Coat Polysaccharide Biosynthesis Protein SpsA, Chain A"/>
    <property type="match status" value="1"/>
</dbReference>
<dbReference type="InterPro" id="IPR001173">
    <property type="entry name" value="Glyco_trans_2-like"/>
</dbReference>
<comment type="caution">
    <text evidence="5">The sequence shown here is derived from an EMBL/GenBank/DDBJ whole genome shotgun (WGS) entry which is preliminary data.</text>
</comment>
<feature type="domain" description="Glycosyltransferase 2-like" evidence="4">
    <location>
        <begin position="10"/>
        <end position="174"/>
    </location>
</feature>
<sequence length="260" mass="28821">MTVPGSRTLVVMPTYNERRSLPTSVTALLDGDREIDILIVDDNSPDGTGRIADSLAADSDRVFVLHRHRKSGLGNAYIAGFRWGLGHDYDVFVEMDADGSHRSEDLPRLLDTITAGADVVLGSRWVPGGRVVNWPRRRQLLSRSANTYVRVAMGIGLHDATAGFRAYRRSVLEALDLDTISSQGYCFQVDMAWLSRLAGFAIAEVPITFVEREYGTSKMTGAIVGEAFVLTTAWAIRQRARQLKSLTSPLRRAANRRRKN</sequence>
<evidence type="ECO:0000256" key="1">
    <source>
        <dbReference type="ARBA" id="ARBA00006739"/>
    </source>
</evidence>
<protein>
    <submittedName>
        <fullName evidence="5">Dolichol-phosphate mannosyltransferase</fullName>
        <ecNumber evidence="5">2.4.1.83</ecNumber>
    </submittedName>
</protein>
<dbReference type="PANTHER" id="PTHR43398">
    <property type="entry name" value="DOLICHOL-PHOSPHATE MANNOSYLTRANSFERASE SUBUNIT 1"/>
    <property type="match status" value="1"/>
</dbReference>
<dbReference type="EC" id="2.4.1.83" evidence="5"/>
<keyword evidence="6" id="KW-1185">Reference proteome</keyword>
<organism evidence="5 6">
    <name type="scientific">Spelaeicoccus albus</name>
    <dbReference type="NCBI Taxonomy" id="1280376"/>
    <lineage>
        <taxon>Bacteria</taxon>
        <taxon>Bacillati</taxon>
        <taxon>Actinomycetota</taxon>
        <taxon>Actinomycetes</taxon>
        <taxon>Micrococcales</taxon>
        <taxon>Brevibacteriaceae</taxon>
        <taxon>Spelaeicoccus</taxon>
    </lineage>
</organism>
<dbReference type="GO" id="GO:0009247">
    <property type="term" value="P:glycolipid biosynthetic process"/>
    <property type="evidence" value="ECO:0007669"/>
    <property type="project" value="TreeGrafter"/>
</dbReference>
<proteinExistence type="inferred from homology"/>
<dbReference type="EMBL" id="JACBZP010000001">
    <property type="protein sequence ID" value="NYI68399.1"/>
    <property type="molecule type" value="Genomic_DNA"/>
</dbReference>
<name>A0A7Z0D3W1_9MICO</name>
<dbReference type="InterPro" id="IPR039528">
    <property type="entry name" value="DPM1-like"/>
</dbReference>
<dbReference type="Proteomes" id="UP000539111">
    <property type="component" value="Unassembled WGS sequence"/>
</dbReference>
<dbReference type="Pfam" id="PF00535">
    <property type="entry name" value="Glycos_transf_2"/>
    <property type="match status" value="1"/>
</dbReference>
<evidence type="ECO:0000259" key="4">
    <source>
        <dbReference type="Pfam" id="PF00535"/>
    </source>
</evidence>
<accession>A0A7Z0D3W1</accession>
<dbReference type="InterPro" id="IPR029044">
    <property type="entry name" value="Nucleotide-diphossugar_trans"/>
</dbReference>
<dbReference type="GO" id="GO:0016020">
    <property type="term" value="C:membrane"/>
    <property type="evidence" value="ECO:0007669"/>
    <property type="project" value="GOC"/>
</dbReference>
<comment type="similarity">
    <text evidence="1">Belongs to the glycosyltransferase 2 family.</text>
</comment>
<dbReference type="PANTHER" id="PTHR43398:SF1">
    <property type="entry name" value="DOLICHOL-PHOSPHATE MANNOSYLTRANSFERASE SUBUNIT 1"/>
    <property type="match status" value="1"/>
</dbReference>
<gene>
    <name evidence="5" type="ORF">BJY26_002705</name>
</gene>
<reference evidence="5 6" key="1">
    <citation type="submission" date="2020-07" db="EMBL/GenBank/DDBJ databases">
        <title>Sequencing the genomes of 1000 actinobacteria strains.</title>
        <authorList>
            <person name="Klenk H.-P."/>
        </authorList>
    </citation>
    <scope>NUCLEOTIDE SEQUENCE [LARGE SCALE GENOMIC DNA]</scope>
    <source>
        <strain evidence="5 6">DSM 26341</strain>
    </source>
</reference>